<dbReference type="EMBL" id="ML735819">
    <property type="protein sequence ID" value="KAE8412955.1"/>
    <property type="molecule type" value="Genomic_DNA"/>
</dbReference>
<evidence type="ECO:0000313" key="2">
    <source>
        <dbReference type="EMBL" id="KAE8412955.1"/>
    </source>
</evidence>
<name>A0ABQ6W7G9_9EURO</name>
<evidence type="ECO:0000256" key="1">
    <source>
        <dbReference type="SAM" id="MobiDB-lite"/>
    </source>
</evidence>
<protein>
    <submittedName>
        <fullName evidence="2">Uncharacterized protein</fullName>
    </submittedName>
</protein>
<accession>A0ABQ6W7G9</accession>
<dbReference type="Proteomes" id="UP000325395">
    <property type="component" value="Unassembled WGS sequence"/>
</dbReference>
<reference evidence="2 3" key="1">
    <citation type="submission" date="2019-04" db="EMBL/GenBank/DDBJ databases">
        <authorList>
            <consortium name="DOE Joint Genome Institute"/>
            <person name="Mondo S."/>
            <person name="Kjaerbolling I."/>
            <person name="Vesth T."/>
            <person name="Frisvad J.C."/>
            <person name="Nybo J.L."/>
            <person name="Theobald S."/>
            <person name="Kildgaard S."/>
            <person name="Isbrandt T."/>
            <person name="Kuo A."/>
            <person name="Sato A."/>
            <person name="Lyhne E.K."/>
            <person name="Kogle M.E."/>
            <person name="Wiebenga A."/>
            <person name="Kun R.S."/>
            <person name="Lubbers R.J."/>
            <person name="Makela M.R."/>
            <person name="Barry K."/>
            <person name="Chovatia M."/>
            <person name="Clum A."/>
            <person name="Daum C."/>
            <person name="Haridas S."/>
            <person name="He G."/>
            <person name="LaButti K."/>
            <person name="Lipzen A."/>
            <person name="Riley R."/>
            <person name="Salamov A."/>
            <person name="Simmons B.A."/>
            <person name="Magnuson J.K."/>
            <person name="Henrissat B."/>
            <person name="Mortensen U.H."/>
            <person name="Larsen T.O."/>
            <person name="Devries R.P."/>
            <person name="Grigoriev I.V."/>
            <person name="Machida M."/>
            <person name="Baker S.E."/>
            <person name="Andersen M.R."/>
            <person name="Cantor M.N."/>
            <person name="Hua S.X."/>
        </authorList>
    </citation>
    <scope>NUCLEOTIDE SEQUENCE [LARGE SCALE GENOMIC DNA]</scope>
    <source>
        <strain evidence="2 3">CBS 117616</strain>
    </source>
</reference>
<evidence type="ECO:0000313" key="3">
    <source>
        <dbReference type="Proteomes" id="UP000325395"/>
    </source>
</evidence>
<proteinExistence type="predicted"/>
<sequence>MKESQTNTKENDHPRPQSTTQNQYPGHNSPNNIPPHPRPVDYFQNNAIPSHRHTRPSTIIERPYSVFYTRIIRPNPPSNPQHPPQQNRIQNPPLNPLQPT</sequence>
<gene>
    <name evidence="2" type="ORF">BDV36DRAFT_269940</name>
</gene>
<keyword evidence="3" id="KW-1185">Reference proteome</keyword>
<organism evidence="2 3">
    <name type="scientific">Aspergillus pseudocaelatus</name>
    <dbReference type="NCBI Taxonomy" id="1825620"/>
    <lineage>
        <taxon>Eukaryota</taxon>
        <taxon>Fungi</taxon>
        <taxon>Dikarya</taxon>
        <taxon>Ascomycota</taxon>
        <taxon>Pezizomycotina</taxon>
        <taxon>Eurotiomycetes</taxon>
        <taxon>Eurotiomycetidae</taxon>
        <taxon>Eurotiales</taxon>
        <taxon>Aspergillaceae</taxon>
        <taxon>Aspergillus</taxon>
        <taxon>Aspergillus subgen. Circumdati</taxon>
    </lineage>
</organism>
<feature type="compositionally biased region" description="Pro residues" evidence="1">
    <location>
        <begin position="74"/>
        <end position="83"/>
    </location>
</feature>
<feature type="compositionally biased region" description="Basic and acidic residues" evidence="1">
    <location>
        <begin position="1"/>
        <end position="15"/>
    </location>
</feature>
<feature type="compositionally biased region" description="Polar residues" evidence="1">
    <location>
        <begin position="16"/>
        <end position="31"/>
    </location>
</feature>
<feature type="region of interest" description="Disordered" evidence="1">
    <location>
        <begin position="1"/>
        <end position="100"/>
    </location>
</feature>